<evidence type="ECO:0000313" key="1">
    <source>
        <dbReference type="EMBL" id="GAG55537.1"/>
    </source>
</evidence>
<gene>
    <name evidence="1" type="ORF">S01H4_13510</name>
</gene>
<reference evidence="1" key="1">
    <citation type="journal article" date="2014" name="Front. Microbiol.">
        <title>High frequency of phylogenetically diverse reductive dehalogenase-homologous genes in deep subseafloor sedimentary metagenomes.</title>
        <authorList>
            <person name="Kawai M."/>
            <person name="Futagami T."/>
            <person name="Toyoda A."/>
            <person name="Takaki Y."/>
            <person name="Nishi S."/>
            <person name="Hori S."/>
            <person name="Arai W."/>
            <person name="Tsubouchi T."/>
            <person name="Morono Y."/>
            <person name="Uchiyama I."/>
            <person name="Ito T."/>
            <person name="Fujiyama A."/>
            <person name="Inagaki F."/>
            <person name="Takami H."/>
        </authorList>
    </citation>
    <scope>NUCLEOTIDE SEQUENCE</scope>
    <source>
        <strain evidence="1">Expedition CK06-06</strain>
    </source>
</reference>
<dbReference type="InterPro" id="IPR038765">
    <property type="entry name" value="Papain-like_cys_pep_sf"/>
</dbReference>
<dbReference type="SUPFAM" id="SSF54001">
    <property type="entry name" value="Cysteine proteinases"/>
    <property type="match status" value="1"/>
</dbReference>
<feature type="non-terminal residue" evidence="1">
    <location>
        <position position="1"/>
    </location>
</feature>
<evidence type="ECO:0008006" key="2">
    <source>
        <dbReference type="Google" id="ProtNLM"/>
    </source>
</evidence>
<protein>
    <recommendedName>
        <fullName evidence="2">Transglutaminase-like domain-containing protein</fullName>
    </recommendedName>
</protein>
<sequence length="146" mass="17406">GLYNLSNFVLPNDIEFLTLIEELDTPEKICQYMTDNFESELHPHITLTPYQLYLTRKGDCNDCSNFGIYIAHYHGYETYLVLMQFDVWHAIAIYKEGNCYTFSDNQIYYSDQCYTSFDNIMQIYNGYSKYIVYDYWNDIVEEVDSN</sequence>
<name>X0ZBB1_9ZZZZ</name>
<accession>X0ZBB1</accession>
<comment type="caution">
    <text evidence="1">The sequence shown here is derived from an EMBL/GenBank/DDBJ whole genome shotgun (WGS) entry which is preliminary data.</text>
</comment>
<dbReference type="AlphaFoldDB" id="X0ZBB1"/>
<dbReference type="EMBL" id="BART01005949">
    <property type="protein sequence ID" value="GAG55537.1"/>
    <property type="molecule type" value="Genomic_DNA"/>
</dbReference>
<proteinExistence type="predicted"/>
<organism evidence="1">
    <name type="scientific">marine sediment metagenome</name>
    <dbReference type="NCBI Taxonomy" id="412755"/>
    <lineage>
        <taxon>unclassified sequences</taxon>
        <taxon>metagenomes</taxon>
        <taxon>ecological metagenomes</taxon>
    </lineage>
</organism>